<proteinExistence type="predicted"/>
<feature type="compositionally biased region" description="Polar residues" evidence="1">
    <location>
        <begin position="44"/>
        <end position="60"/>
    </location>
</feature>
<dbReference type="AlphaFoldDB" id="A0A0C3IVY9"/>
<dbReference type="OrthoDB" id="9977870at2759"/>
<protein>
    <submittedName>
        <fullName evidence="2">Uncharacterized protein</fullName>
    </submittedName>
</protein>
<dbReference type="InParanoid" id="A0A0C3IVY9"/>
<dbReference type="Proteomes" id="UP000054217">
    <property type="component" value="Unassembled WGS sequence"/>
</dbReference>
<evidence type="ECO:0000256" key="1">
    <source>
        <dbReference type="SAM" id="MobiDB-lite"/>
    </source>
</evidence>
<dbReference type="STRING" id="870435.A0A0C3IVY9"/>
<gene>
    <name evidence="2" type="ORF">M404DRAFT_738033</name>
</gene>
<accession>A0A0C3IVY9</accession>
<feature type="region of interest" description="Disordered" evidence="1">
    <location>
        <begin position="40"/>
        <end position="61"/>
    </location>
</feature>
<evidence type="ECO:0000313" key="2">
    <source>
        <dbReference type="EMBL" id="KIO00998.1"/>
    </source>
</evidence>
<name>A0A0C3IVY9_PISTI</name>
<reference evidence="3" key="2">
    <citation type="submission" date="2015-01" db="EMBL/GenBank/DDBJ databases">
        <title>Evolutionary Origins and Diversification of the Mycorrhizal Mutualists.</title>
        <authorList>
            <consortium name="DOE Joint Genome Institute"/>
            <consortium name="Mycorrhizal Genomics Consortium"/>
            <person name="Kohler A."/>
            <person name="Kuo A."/>
            <person name="Nagy L.G."/>
            <person name="Floudas D."/>
            <person name="Copeland A."/>
            <person name="Barry K.W."/>
            <person name="Cichocki N."/>
            <person name="Veneault-Fourrey C."/>
            <person name="LaButti K."/>
            <person name="Lindquist E.A."/>
            <person name="Lipzen A."/>
            <person name="Lundell T."/>
            <person name="Morin E."/>
            <person name="Murat C."/>
            <person name="Riley R."/>
            <person name="Ohm R."/>
            <person name="Sun H."/>
            <person name="Tunlid A."/>
            <person name="Henrissat B."/>
            <person name="Grigoriev I.V."/>
            <person name="Hibbett D.S."/>
            <person name="Martin F."/>
        </authorList>
    </citation>
    <scope>NUCLEOTIDE SEQUENCE [LARGE SCALE GENOMIC DNA]</scope>
    <source>
        <strain evidence="3">Marx 270</strain>
    </source>
</reference>
<dbReference type="EMBL" id="KN831991">
    <property type="protein sequence ID" value="KIO00998.1"/>
    <property type="molecule type" value="Genomic_DNA"/>
</dbReference>
<reference evidence="2 3" key="1">
    <citation type="submission" date="2014-04" db="EMBL/GenBank/DDBJ databases">
        <authorList>
            <consortium name="DOE Joint Genome Institute"/>
            <person name="Kuo A."/>
            <person name="Kohler A."/>
            <person name="Costa M.D."/>
            <person name="Nagy L.G."/>
            <person name="Floudas D."/>
            <person name="Copeland A."/>
            <person name="Barry K.W."/>
            <person name="Cichocki N."/>
            <person name="Veneault-Fourrey C."/>
            <person name="LaButti K."/>
            <person name="Lindquist E.A."/>
            <person name="Lipzen A."/>
            <person name="Lundell T."/>
            <person name="Morin E."/>
            <person name="Murat C."/>
            <person name="Sun H."/>
            <person name="Tunlid A."/>
            <person name="Henrissat B."/>
            <person name="Grigoriev I.V."/>
            <person name="Hibbett D.S."/>
            <person name="Martin F."/>
            <person name="Nordberg H.P."/>
            <person name="Cantor M.N."/>
            <person name="Hua S.X."/>
        </authorList>
    </citation>
    <scope>NUCLEOTIDE SEQUENCE [LARGE SCALE GENOMIC DNA]</scope>
    <source>
        <strain evidence="2 3">Marx 270</strain>
    </source>
</reference>
<organism evidence="2 3">
    <name type="scientific">Pisolithus tinctorius Marx 270</name>
    <dbReference type="NCBI Taxonomy" id="870435"/>
    <lineage>
        <taxon>Eukaryota</taxon>
        <taxon>Fungi</taxon>
        <taxon>Dikarya</taxon>
        <taxon>Basidiomycota</taxon>
        <taxon>Agaricomycotina</taxon>
        <taxon>Agaricomycetes</taxon>
        <taxon>Agaricomycetidae</taxon>
        <taxon>Boletales</taxon>
        <taxon>Sclerodermatineae</taxon>
        <taxon>Pisolithaceae</taxon>
        <taxon>Pisolithus</taxon>
    </lineage>
</organism>
<evidence type="ECO:0000313" key="3">
    <source>
        <dbReference type="Proteomes" id="UP000054217"/>
    </source>
</evidence>
<sequence>MYDPLFRPSCSCPAVSSKPASLTSTITALRPSPAVPLKPLGLTNIRTMGTGPTPSRNFGTRNDIGRQRVIHEVAERLRVDHDCQQTNRKFRQRRGRSEHCHRALPLYFFVSVLFVRVGNTADYCVFSFLNDGRFRCLLLSPLTCLPRSTLGARGALGVRCWCVISFAGTSCKRSYNR</sequence>
<keyword evidence="3" id="KW-1185">Reference proteome</keyword>
<dbReference type="HOGENOM" id="CLU_1518483_0_0_1"/>